<gene>
    <name evidence="2" type="ORF">HKK74_20070</name>
</gene>
<evidence type="ECO:0000313" key="3">
    <source>
        <dbReference type="Proteomes" id="UP000805614"/>
    </source>
</evidence>
<comment type="caution">
    <text evidence="2">The sequence shown here is derived from an EMBL/GenBank/DDBJ whole genome shotgun (WGS) entry which is preliminary data.</text>
</comment>
<sequence>MLTRTADGDLRWWTWAGHRTNATLKASLGSVADSAQRVDDSFVRLHTDVTRDLWKVAVAESRDRLCLPDGDDTALEGPKFSAALPPPSRSDLGRSPRGP</sequence>
<dbReference type="Proteomes" id="UP000805614">
    <property type="component" value="Unassembled WGS sequence"/>
</dbReference>
<evidence type="ECO:0000256" key="1">
    <source>
        <dbReference type="SAM" id="MobiDB-lite"/>
    </source>
</evidence>
<organism evidence="2 3">
    <name type="scientific">Actinomadura alba</name>
    <dbReference type="NCBI Taxonomy" id="406431"/>
    <lineage>
        <taxon>Bacteria</taxon>
        <taxon>Bacillati</taxon>
        <taxon>Actinomycetota</taxon>
        <taxon>Actinomycetes</taxon>
        <taxon>Streptosporangiales</taxon>
        <taxon>Thermomonosporaceae</taxon>
        <taxon>Actinomadura</taxon>
    </lineage>
</organism>
<name>A0ABR7LSN7_9ACTN</name>
<dbReference type="EMBL" id="JABVEC010000014">
    <property type="protein sequence ID" value="MBC6467775.1"/>
    <property type="molecule type" value="Genomic_DNA"/>
</dbReference>
<protein>
    <submittedName>
        <fullName evidence="2">Uncharacterized protein</fullName>
    </submittedName>
</protein>
<accession>A0ABR7LSN7</accession>
<feature type="region of interest" description="Disordered" evidence="1">
    <location>
        <begin position="67"/>
        <end position="99"/>
    </location>
</feature>
<proteinExistence type="predicted"/>
<evidence type="ECO:0000313" key="2">
    <source>
        <dbReference type="EMBL" id="MBC6467775.1"/>
    </source>
</evidence>
<dbReference type="RefSeq" id="WP_187244775.1">
    <property type="nucleotide sequence ID" value="NZ_BAAAOK010000010.1"/>
</dbReference>
<keyword evidence="3" id="KW-1185">Reference proteome</keyword>
<reference evidence="2 3" key="1">
    <citation type="submission" date="2020-06" db="EMBL/GenBank/DDBJ databases">
        <title>Actinomadura xiongansis sp. nov., isolated from soil of Baiyangdian.</title>
        <authorList>
            <person name="Zhang X."/>
        </authorList>
    </citation>
    <scope>NUCLEOTIDE SEQUENCE [LARGE SCALE GENOMIC DNA]</scope>
    <source>
        <strain evidence="2 3">HBUM206468</strain>
    </source>
</reference>